<dbReference type="STRING" id="77020.A0A0M8MSR3"/>
<keyword evidence="13" id="KW-0732">Signal</keyword>
<keyword evidence="7" id="KW-1133">Transmembrane helix</keyword>
<evidence type="ECO:0000256" key="2">
    <source>
        <dbReference type="ARBA" id="ARBA00010833"/>
    </source>
</evidence>
<feature type="chain" id="PRO_5005818667" description="Mannosyl-oligosaccharide glucosidase" evidence="13">
    <location>
        <begin position="20"/>
        <end position="764"/>
    </location>
</feature>
<keyword evidence="4 12" id="KW-0378">Hydrolase</keyword>
<keyword evidence="8" id="KW-0472">Membrane</keyword>
<feature type="domain" description="Glycosyl hydrolase family 63 N-terminal" evidence="15">
    <location>
        <begin position="26"/>
        <end position="228"/>
    </location>
</feature>
<evidence type="ECO:0000256" key="8">
    <source>
        <dbReference type="ARBA" id="ARBA00023136"/>
    </source>
</evidence>
<dbReference type="InterPro" id="IPR031631">
    <property type="entry name" value="Glyco_hydro_63N"/>
</dbReference>
<dbReference type="Proteomes" id="UP000037751">
    <property type="component" value="Unassembled WGS sequence"/>
</dbReference>
<evidence type="ECO:0000256" key="13">
    <source>
        <dbReference type="SAM" id="SignalP"/>
    </source>
</evidence>
<gene>
    <name evidence="16" type="ORF">Malapachy_1622</name>
</gene>
<name>A0A0M8MSR3_9BASI</name>
<keyword evidence="5 12" id="KW-0256">Endoplasmic reticulum</keyword>
<dbReference type="Pfam" id="PF16923">
    <property type="entry name" value="Glyco_hydro_63N"/>
    <property type="match status" value="1"/>
</dbReference>
<dbReference type="GeneID" id="28728001"/>
<comment type="catalytic activity">
    <reaction evidence="12">
        <text>N(4)-(alpha-D-Glc-(1-&gt;2)-alpha-D-Glc-(1-&gt;3)-alpha-D-Glc-(1-&gt;3)-alpha-D-Man-(1-&gt;2)-alpha-D-Man-(1-&gt;2)-alpha-D-Man-(1-&gt;3)-[alpha-D-Man-(1-&gt;2)-alpha-D-Man-(1-&gt;3)-[alpha-D-Man-(1-&gt;2)-alpha-D-Man-(1-&gt;6)]-alpha-D-Man-(1-&gt;6)]-beta-D-Man-(1-&gt;4)-beta-D-GlcNAc-(1-&gt;4)-beta-D-GlcNAc)-L-asparaginyl-[protein] + H2O = N(4)-(alpha-D-Glc-(1-&gt;3)-alpha-D-Glc-(1-&gt;3)-alpha-D-Man-(1-&gt;2)-alpha-D-Man-(1-&gt;2)-alpha-D-Man-(1-&gt;3)-[alpha-D-Man-(1-&gt;2)-alpha-D-Man-(1-&gt;3)-[alpha-D-Man-(1-&gt;2)-alpha-D-Man-(1-&gt;6)]-alpha-D-Man-(1-&gt;6)]-beta-D-Man-(1-&gt;4)-beta-D-GlcNAc-(1-&gt;4)-beta-D-GlcNAc)-L-asparaginyl-[protein] + beta-D-glucose</text>
        <dbReference type="Rhea" id="RHEA:55988"/>
        <dbReference type="Rhea" id="RHEA-COMP:12806"/>
        <dbReference type="Rhea" id="RHEA-COMP:14355"/>
        <dbReference type="ChEBI" id="CHEBI:15377"/>
        <dbReference type="ChEBI" id="CHEBI:15903"/>
        <dbReference type="ChEBI" id="CHEBI:59082"/>
        <dbReference type="ChEBI" id="CHEBI:132537"/>
        <dbReference type="EC" id="3.2.1.106"/>
    </reaction>
</comment>
<evidence type="ECO:0000256" key="10">
    <source>
        <dbReference type="ARBA" id="ARBA00023295"/>
    </source>
</evidence>
<dbReference type="InterPro" id="IPR038518">
    <property type="entry name" value="Glyco_hydro_63N_sf"/>
</dbReference>
<reference evidence="16 17" key="1">
    <citation type="submission" date="2015-07" db="EMBL/GenBank/DDBJ databases">
        <title>Draft Genome Sequence of Malassezia furfur CBS1878 and Malassezia pachydermatis CBS1879.</title>
        <authorList>
            <person name="Triana S."/>
            <person name="Ohm R."/>
            <person name="Gonzalez A."/>
            <person name="DeCock H."/>
            <person name="Restrepo S."/>
            <person name="Celis A."/>
        </authorList>
    </citation>
    <scope>NUCLEOTIDE SEQUENCE [LARGE SCALE GENOMIC DNA]</scope>
    <source>
        <strain evidence="16 17">CBS 1879</strain>
    </source>
</reference>
<dbReference type="GO" id="GO:0004573">
    <property type="term" value="F:Glc3Man9GlcNAc2 oligosaccharide glucosidase activity"/>
    <property type="evidence" value="ECO:0007669"/>
    <property type="project" value="UniProtKB-UniRule"/>
</dbReference>
<dbReference type="Gene3D" id="1.50.10.10">
    <property type="match status" value="1"/>
</dbReference>
<keyword evidence="9" id="KW-0325">Glycoprotein</keyword>
<evidence type="ECO:0000256" key="4">
    <source>
        <dbReference type="ARBA" id="ARBA00022801"/>
    </source>
</evidence>
<feature type="domain" description="Glycosyl hydrolase family 63 C-terminal" evidence="14">
    <location>
        <begin position="273"/>
        <end position="762"/>
    </location>
</feature>
<dbReference type="InterPro" id="IPR008928">
    <property type="entry name" value="6-hairpin_glycosidase_sf"/>
</dbReference>
<dbReference type="SUPFAM" id="SSF48208">
    <property type="entry name" value="Six-hairpin glycosidases"/>
    <property type="match status" value="1"/>
</dbReference>
<evidence type="ECO:0000256" key="6">
    <source>
        <dbReference type="ARBA" id="ARBA00022968"/>
    </source>
</evidence>
<evidence type="ECO:0000256" key="11">
    <source>
        <dbReference type="ARBA" id="ARBA00038888"/>
    </source>
</evidence>
<protein>
    <recommendedName>
        <fullName evidence="11 12">Mannosyl-oligosaccharide glucosidase</fullName>
        <ecNumber evidence="11 12">3.2.1.106</ecNumber>
    </recommendedName>
</protein>
<dbReference type="PANTHER" id="PTHR10412:SF11">
    <property type="entry name" value="MANNOSYL-OLIGOSACCHARIDE GLUCOSIDASE"/>
    <property type="match status" value="1"/>
</dbReference>
<evidence type="ECO:0000256" key="9">
    <source>
        <dbReference type="ARBA" id="ARBA00023180"/>
    </source>
</evidence>
<keyword evidence="3" id="KW-0812">Transmembrane</keyword>
<dbReference type="GO" id="GO:0006487">
    <property type="term" value="P:protein N-linked glycosylation"/>
    <property type="evidence" value="ECO:0007669"/>
    <property type="project" value="UniProtKB-UniRule"/>
</dbReference>
<comment type="similarity">
    <text evidence="2 12">Belongs to the glycosyl hydrolase 63 family.</text>
</comment>
<dbReference type="InterPro" id="IPR004888">
    <property type="entry name" value="Glycoside_hydrolase_63"/>
</dbReference>
<evidence type="ECO:0000259" key="15">
    <source>
        <dbReference type="Pfam" id="PF16923"/>
    </source>
</evidence>
<dbReference type="EC" id="3.2.1.106" evidence="11 12"/>
<organism evidence="16 17">
    <name type="scientific">Malassezia pachydermatis</name>
    <dbReference type="NCBI Taxonomy" id="77020"/>
    <lineage>
        <taxon>Eukaryota</taxon>
        <taxon>Fungi</taxon>
        <taxon>Dikarya</taxon>
        <taxon>Basidiomycota</taxon>
        <taxon>Ustilaginomycotina</taxon>
        <taxon>Malasseziomycetes</taxon>
        <taxon>Malasseziales</taxon>
        <taxon>Malasseziaceae</taxon>
        <taxon>Malassezia</taxon>
    </lineage>
</organism>
<evidence type="ECO:0000256" key="1">
    <source>
        <dbReference type="ARBA" id="ARBA00004648"/>
    </source>
</evidence>
<keyword evidence="17" id="KW-1185">Reference proteome</keyword>
<evidence type="ECO:0000256" key="7">
    <source>
        <dbReference type="ARBA" id="ARBA00022989"/>
    </source>
</evidence>
<sequence>MQLVPLLALGAWLWPTVLALSDNSSTLWGTYRPQLYFGMRPREPDSLLTGLAWFSTADFAYANSMRHSASDNNGIDYFKWTYHDGRHFGEQDIVDRLHNYKITTSFVKSGHLEGQPGHWALRVQGTVLDESRPAELTSFFYVGSESRSESLEVDSEGRVAGPHLGGFSLRTEEPATNQAVKNVPITSFSARTINPSHVWRGSDHIVEDLRLRLQAFMEAKQQLPRPAEAVQLSNRTDAHPTMYVLQKTYQGNFSYDVFFDSHVSPATDKLHSDTLTLALMRHKEAYDARFEHLFGLSSSFTPKHVTFARELTAQILGSIGYYFGESLVDRRPADEEGLVLHDMDNAQPLPEGPMQLWTATPSRSFFPRGFYWDEGFHLLHISAWDPTLAMSLFESWTQLIDDDGWVAREQILGEEARSRVPGPFQTQYPLYANPPTLIFGLQTFLENMEEHLQRIQDQMGGVDVWMTSTDAEMDQDEAKVLQKHLQALYEPWQRHYAWFRRTQRGQIRQWDRDATSRHEAYRWRGRSATHVLTSGLDDYPRASVPHVGELHVDLHSWMGSFAHAMKRWARLIGWDDDAEEYDDQASSIEANLVDLHWNPDEHMFCDLSVDESDSSYFECHAGYVSLFPMMLQLLPPDSEQLGSTLRMLRDKKALWSDYGIRSLSMSHPLYGTDEDYWRGAIWVPVNYLILRSLHMYQQQPGPYAAEAATLYKDLRSNIISTVLNAYEKTGYTWEQYDASTGEGRRNYPFTGWTSLVVLIMAEKF</sequence>
<evidence type="ECO:0000256" key="5">
    <source>
        <dbReference type="ARBA" id="ARBA00022824"/>
    </source>
</evidence>
<dbReference type="Pfam" id="PF03200">
    <property type="entry name" value="Glyco_hydro_63"/>
    <property type="match status" value="1"/>
</dbReference>
<dbReference type="EMBL" id="LGAV01000007">
    <property type="protein sequence ID" value="KOS13040.1"/>
    <property type="molecule type" value="Genomic_DNA"/>
</dbReference>
<dbReference type="OrthoDB" id="410058at2759"/>
<dbReference type="GO" id="GO:0009311">
    <property type="term" value="P:oligosaccharide metabolic process"/>
    <property type="evidence" value="ECO:0007669"/>
    <property type="project" value="UniProtKB-UniRule"/>
</dbReference>
<dbReference type="RefSeq" id="XP_017990672.1">
    <property type="nucleotide sequence ID" value="XM_018136126.1"/>
</dbReference>
<dbReference type="GO" id="GO:0005789">
    <property type="term" value="C:endoplasmic reticulum membrane"/>
    <property type="evidence" value="ECO:0007669"/>
    <property type="project" value="UniProtKB-SubCell"/>
</dbReference>
<dbReference type="PANTHER" id="PTHR10412">
    <property type="entry name" value="MANNOSYL-OLIGOSACCHARIDE GLUCOSIDASE"/>
    <property type="match status" value="1"/>
</dbReference>
<dbReference type="InterPro" id="IPR012341">
    <property type="entry name" value="6hp_glycosidase-like_sf"/>
</dbReference>
<evidence type="ECO:0000259" key="14">
    <source>
        <dbReference type="Pfam" id="PF03200"/>
    </source>
</evidence>
<evidence type="ECO:0000256" key="3">
    <source>
        <dbReference type="ARBA" id="ARBA00022692"/>
    </source>
</evidence>
<comment type="subcellular location">
    <subcellularLocation>
        <location evidence="1 12">Endoplasmic reticulum membrane</location>
        <topology evidence="1 12">Single-pass type II membrane protein</topology>
    </subcellularLocation>
</comment>
<comment type="caution">
    <text evidence="16">The sequence shown here is derived from an EMBL/GenBank/DDBJ whole genome shotgun (WGS) entry which is preliminary data.</text>
</comment>
<accession>A0A0M8MSR3</accession>
<feature type="signal peptide" evidence="13">
    <location>
        <begin position="1"/>
        <end position="19"/>
    </location>
</feature>
<evidence type="ECO:0000313" key="16">
    <source>
        <dbReference type="EMBL" id="KOS13040.1"/>
    </source>
</evidence>
<dbReference type="VEuPathDB" id="FungiDB:Malapachy_1622"/>
<dbReference type="InterPro" id="IPR031335">
    <property type="entry name" value="Glyco_hydro_63_C"/>
</dbReference>
<keyword evidence="6" id="KW-0735">Signal-anchor</keyword>
<comment type="function">
    <text evidence="12">Cleaves the distal alpha 1,2-linked glucose residue from the Glc(3)Man(9)GlcNAc(2) oligosaccharide precursor.</text>
</comment>
<proteinExistence type="inferred from homology"/>
<evidence type="ECO:0000256" key="12">
    <source>
        <dbReference type="RuleBase" id="RU368089"/>
    </source>
</evidence>
<dbReference type="Gene3D" id="2.70.98.110">
    <property type="entry name" value="Glycosyl hydrolase family 63, N-terminal domain"/>
    <property type="match status" value="1"/>
</dbReference>
<keyword evidence="10 12" id="KW-0326">Glycosidase</keyword>
<evidence type="ECO:0000313" key="17">
    <source>
        <dbReference type="Proteomes" id="UP000037751"/>
    </source>
</evidence>
<dbReference type="AlphaFoldDB" id="A0A0M8MSR3"/>